<reference evidence="1" key="1">
    <citation type="journal article" date="2020" name="Nature">
        <title>Giant virus diversity and host interactions through global metagenomics.</title>
        <authorList>
            <person name="Schulz F."/>
            <person name="Roux S."/>
            <person name="Paez-Espino D."/>
            <person name="Jungbluth S."/>
            <person name="Walsh D.A."/>
            <person name="Denef V.J."/>
            <person name="McMahon K.D."/>
            <person name="Konstantinidis K.T."/>
            <person name="Eloe-Fadrosh E.A."/>
            <person name="Kyrpides N.C."/>
            <person name="Woyke T."/>
        </authorList>
    </citation>
    <scope>NUCLEOTIDE SEQUENCE</scope>
    <source>
        <strain evidence="1">GVMAG-S-1101172-89</strain>
    </source>
</reference>
<sequence length="66" mass="7977">MPSQMKPTEPKWRSRVSRKGLPCPEIWDTHVPQDENDMRGFITIKDPFRNTNERRLFPQRRLVLEN</sequence>
<evidence type="ECO:0000313" key="1">
    <source>
        <dbReference type="EMBL" id="QHU12877.1"/>
    </source>
</evidence>
<name>A0A6C0K878_9ZZZZ</name>
<organism evidence="1">
    <name type="scientific">viral metagenome</name>
    <dbReference type="NCBI Taxonomy" id="1070528"/>
    <lineage>
        <taxon>unclassified sequences</taxon>
        <taxon>metagenomes</taxon>
        <taxon>organismal metagenomes</taxon>
    </lineage>
</organism>
<dbReference type="AlphaFoldDB" id="A0A6C0K878"/>
<accession>A0A6C0K878</accession>
<dbReference type="EMBL" id="MN740810">
    <property type="protein sequence ID" value="QHU12877.1"/>
    <property type="molecule type" value="Genomic_DNA"/>
</dbReference>
<protein>
    <submittedName>
        <fullName evidence="1">Uncharacterized protein</fullName>
    </submittedName>
</protein>
<proteinExistence type="predicted"/>